<dbReference type="STRING" id="387631.Asulf_00337"/>
<keyword evidence="1" id="KW-0479">Metal-binding</keyword>
<dbReference type="HOGENOM" id="CLU_046006_5_2_2"/>
<protein>
    <submittedName>
        <fullName evidence="3">Lactoylglutathione lyase-related lyase</fullName>
    </submittedName>
</protein>
<dbReference type="GeneID" id="15391983"/>
<reference evidence="3 4" key="1">
    <citation type="journal article" date="2013" name="Genome Announc.">
        <title>Complete Genome Sequence of the Thermophilic and Facultatively Chemolithoautotrophic Sulfate Reducer Archaeoglobus sulfaticallidus Strain PM70-1T.</title>
        <authorList>
            <person name="Stokke R."/>
            <person name="Hocking W.P."/>
            <person name="Steinsbu B.O."/>
            <person name="Steen I.H."/>
        </authorList>
    </citation>
    <scope>NUCLEOTIDE SEQUENCE [LARGE SCALE GENOMIC DNA]</scope>
    <source>
        <strain evidence="3">PM70-1</strain>
    </source>
</reference>
<keyword evidence="3" id="KW-0456">Lyase</keyword>
<dbReference type="InterPro" id="IPR051785">
    <property type="entry name" value="MMCE/EMCE_epimerase"/>
</dbReference>
<accession>N0B9U8</accession>
<dbReference type="KEGG" id="ast:Asulf_00337"/>
<dbReference type="AlphaFoldDB" id="N0B9U8"/>
<dbReference type="PROSITE" id="PS51819">
    <property type="entry name" value="VOC"/>
    <property type="match status" value="1"/>
</dbReference>
<dbReference type="RefSeq" id="WP_015589968.1">
    <property type="nucleotide sequence ID" value="NC_021169.1"/>
</dbReference>
<dbReference type="GO" id="GO:0046872">
    <property type="term" value="F:metal ion binding"/>
    <property type="evidence" value="ECO:0007669"/>
    <property type="project" value="UniProtKB-KW"/>
</dbReference>
<evidence type="ECO:0000256" key="1">
    <source>
        <dbReference type="ARBA" id="ARBA00022723"/>
    </source>
</evidence>
<dbReference type="Pfam" id="PF00903">
    <property type="entry name" value="Glyoxalase"/>
    <property type="match status" value="1"/>
</dbReference>
<name>N0B9U8_9EURY</name>
<dbReference type="Proteomes" id="UP000013307">
    <property type="component" value="Chromosome"/>
</dbReference>
<evidence type="ECO:0000313" key="4">
    <source>
        <dbReference type="Proteomes" id="UP000013307"/>
    </source>
</evidence>
<dbReference type="Gene3D" id="3.10.180.10">
    <property type="entry name" value="2,3-Dihydroxybiphenyl 1,2-Dioxygenase, domain 1"/>
    <property type="match status" value="1"/>
</dbReference>
<dbReference type="eggNOG" id="arCOG02706">
    <property type="taxonomic scope" value="Archaea"/>
</dbReference>
<dbReference type="SUPFAM" id="SSF54593">
    <property type="entry name" value="Glyoxalase/Bleomycin resistance protein/Dihydroxybiphenyl dioxygenase"/>
    <property type="match status" value="1"/>
</dbReference>
<proteinExistence type="predicted"/>
<dbReference type="PANTHER" id="PTHR43048:SF3">
    <property type="entry name" value="METHYLMALONYL-COA EPIMERASE, MITOCHONDRIAL"/>
    <property type="match status" value="1"/>
</dbReference>
<evidence type="ECO:0000259" key="2">
    <source>
        <dbReference type="PROSITE" id="PS51819"/>
    </source>
</evidence>
<dbReference type="PANTHER" id="PTHR43048">
    <property type="entry name" value="METHYLMALONYL-COA EPIMERASE"/>
    <property type="match status" value="1"/>
</dbReference>
<keyword evidence="4" id="KW-1185">Reference proteome</keyword>
<sequence length="149" mass="17160">MGREVEKIDHVVVAVKDAEKAMRFFSELLGIEFDEIGEERNWKFKSYMSPEGLELLVPTSEDSETAKFIEKRGEGLFALSFKVSDAEKIAKKAEEMGIRIIGKIEREGFKEIFLHPKDCFGIQILLTEYKDYHGCTVALAMERKEDKYI</sequence>
<evidence type="ECO:0000313" key="3">
    <source>
        <dbReference type="EMBL" id="AGK60369.1"/>
    </source>
</evidence>
<dbReference type="GO" id="GO:0004493">
    <property type="term" value="F:methylmalonyl-CoA epimerase activity"/>
    <property type="evidence" value="ECO:0007669"/>
    <property type="project" value="TreeGrafter"/>
</dbReference>
<dbReference type="InterPro" id="IPR029068">
    <property type="entry name" value="Glyas_Bleomycin-R_OHBP_Dase"/>
</dbReference>
<dbReference type="InterPro" id="IPR037523">
    <property type="entry name" value="VOC_core"/>
</dbReference>
<dbReference type="EMBL" id="CP005290">
    <property type="protein sequence ID" value="AGK60369.1"/>
    <property type="molecule type" value="Genomic_DNA"/>
</dbReference>
<dbReference type="InterPro" id="IPR004360">
    <property type="entry name" value="Glyas_Fos-R_dOase_dom"/>
</dbReference>
<dbReference type="OrthoDB" id="6161at2157"/>
<feature type="domain" description="VOC" evidence="2">
    <location>
        <begin position="7"/>
        <end position="129"/>
    </location>
</feature>
<dbReference type="GO" id="GO:0016829">
    <property type="term" value="F:lyase activity"/>
    <property type="evidence" value="ECO:0007669"/>
    <property type="project" value="UniProtKB-KW"/>
</dbReference>
<dbReference type="GO" id="GO:0046491">
    <property type="term" value="P:L-methylmalonyl-CoA metabolic process"/>
    <property type="evidence" value="ECO:0007669"/>
    <property type="project" value="TreeGrafter"/>
</dbReference>
<gene>
    <name evidence="3" type="ORF">Asulf_00337</name>
</gene>
<organism evidence="3 4">
    <name type="scientific">Archaeoglobus sulfaticallidus PM70-1</name>
    <dbReference type="NCBI Taxonomy" id="387631"/>
    <lineage>
        <taxon>Archaea</taxon>
        <taxon>Methanobacteriati</taxon>
        <taxon>Methanobacteriota</taxon>
        <taxon>Archaeoglobi</taxon>
        <taxon>Archaeoglobales</taxon>
        <taxon>Archaeoglobaceae</taxon>
        <taxon>Archaeoglobus</taxon>
    </lineage>
</organism>